<organism evidence="11 12">
    <name type="scientific">Ceutorhynchus assimilis</name>
    <name type="common">cabbage seed weevil</name>
    <dbReference type="NCBI Taxonomy" id="467358"/>
    <lineage>
        <taxon>Eukaryota</taxon>
        <taxon>Metazoa</taxon>
        <taxon>Ecdysozoa</taxon>
        <taxon>Arthropoda</taxon>
        <taxon>Hexapoda</taxon>
        <taxon>Insecta</taxon>
        <taxon>Pterygota</taxon>
        <taxon>Neoptera</taxon>
        <taxon>Endopterygota</taxon>
        <taxon>Coleoptera</taxon>
        <taxon>Polyphaga</taxon>
        <taxon>Cucujiformia</taxon>
        <taxon>Curculionidae</taxon>
        <taxon>Ceutorhynchinae</taxon>
        <taxon>Ceutorhynchus</taxon>
    </lineage>
</organism>
<keyword evidence="3 10" id="KW-0813">Transport</keyword>
<name>A0A9N9QFQ0_9CUCU</name>
<dbReference type="OrthoDB" id="409586at2759"/>
<dbReference type="PROSITE" id="PS50920">
    <property type="entry name" value="SOLCAR"/>
    <property type="match status" value="3"/>
</dbReference>
<dbReference type="PANTHER" id="PTHR45624:SF12">
    <property type="entry name" value="MITOCHONDRIAL ORNITHINE TRANSPORTER 1"/>
    <property type="match status" value="1"/>
</dbReference>
<evidence type="ECO:0008006" key="13">
    <source>
        <dbReference type="Google" id="ProtNLM"/>
    </source>
</evidence>
<evidence type="ECO:0000256" key="5">
    <source>
        <dbReference type="ARBA" id="ARBA00022737"/>
    </source>
</evidence>
<evidence type="ECO:0000256" key="6">
    <source>
        <dbReference type="ARBA" id="ARBA00022989"/>
    </source>
</evidence>
<dbReference type="InterPro" id="IPR018108">
    <property type="entry name" value="MCP_transmembrane"/>
</dbReference>
<reference evidence="11" key="1">
    <citation type="submission" date="2022-01" db="EMBL/GenBank/DDBJ databases">
        <authorList>
            <person name="King R."/>
        </authorList>
    </citation>
    <scope>NUCLEOTIDE SEQUENCE</scope>
</reference>
<dbReference type="EMBL" id="OU892288">
    <property type="protein sequence ID" value="CAG9762861.1"/>
    <property type="molecule type" value="Genomic_DNA"/>
</dbReference>
<protein>
    <recommendedName>
        <fullName evidence="13">Mitochondrial ornithine transporter 1</fullName>
    </recommendedName>
</protein>
<gene>
    <name evidence="11" type="ORF">CEUTPL_LOCUS3532</name>
</gene>
<keyword evidence="5" id="KW-0677">Repeat</keyword>
<sequence length="307" mass="33866">MVDKEETLSSNHSHIRDGIIDFTAGCLGGIALVYVGQPLDTVKVKMQTFPLLYTNTIDCFKRTYLQDGIIRGLYAGTVPALATNVMENAVLFLCYGFCQKIIINASGANSAEDLSVLSNAWAGFLASFFSSIAITPTELIKCKLQAMHEVNNAQSSKNIKYIGPLTLTKQIIKNEGTKGLFRGLVPTLAREMPGYFFFFGGYEGTRELLRKPHQKKEDLGLWKTMVAGGVGGSVFWTTTFPFDVAKSRIQVNNTTDNLWVTISKIAQKEGVSALYKGLTPTLIRTIPATATLFATVEYSKKFFNYVF</sequence>
<evidence type="ECO:0000256" key="1">
    <source>
        <dbReference type="ARBA" id="ARBA00004225"/>
    </source>
</evidence>
<dbReference type="Gene3D" id="1.50.40.10">
    <property type="entry name" value="Mitochondrial carrier domain"/>
    <property type="match status" value="2"/>
</dbReference>
<dbReference type="GO" id="GO:1990575">
    <property type="term" value="P:mitochondrial L-ornithine transmembrane transport"/>
    <property type="evidence" value="ECO:0007669"/>
    <property type="project" value="TreeGrafter"/>
</dbReference>
<evidence type="ECO:0000256" key="10">
    <source>
        <dbReference type="RuleBase" id="RU000488"/>
    </source>
</evidence>
<accession>A0A9N9QFQ0</accession>
<comment type="subcellular location">
    <subcellularLocation>
        <location evidence="1">Mitochondrion membrane</location>
        <topology evidence="1">Multi-pass membrane protein</topology>
    </subcellularLocation>
</comment>
<keyword evidence="8 9" id="KW-0472">Membrane</keyword>
<proteinExistence type="inferred from homology"/>
<dbReference type="SUPFAM" id="SSF103506">
    <property type="entry name" value="Mitochondrial carrier"/>
    <property type="match status" value="1"/>
</dbReference>
<dbReference type="InterPro" id="IPR023395">
    <property type="entry name" value="MCP_dom_sf"/>
</dbReference>
<evidence type="ECO:0000256" key="7">
    <source>
        <dbReference type="ARBA" id="ARBA00023128"/>
    </source>
</evidence>
<comment type="similarity">
    <text evidence="2 10">Belongs to the mitochondrial carrier (TC 2.A.29) family.</text>
</comment>
<keyword evidence="6" id="KW-1133">Transmembrane helix</keyword>
<keyword evidence="4 9" id="KW-0812">Transmembrane</keyword>
<feature type="repeat" description="Solcar" evidence="9">
    <location>
        <begin position="16"/>
        <end position="101"/>
    </location>
</feature>
<dbReference type="PANTHER" id="PTHR45624">
    <property type="entry name" value="MITOCHONDRIAL BASIC AMINO ACIDS TRANSPORTER-RELATED"/>
    <property type="match status" value="1"/>
</dbReference>
<dbReference type="AlphaFoldDB" id="A0A9N9QFQ0"/>
<dbReference type="Pfam" id="PF00153">
    <property type="entry name" value="Mito_carr"/>
    <property type="match status" value="3"/>
</dbReference>
<dbReference type="Proteomes" id="UP001152799">
    <property type="component" value="Chromosome 12"/>
</dbReference>
<dbReference type="GO" id="GO:0031966">
    <property type="term" value="C:mitochondrial membrane"/>
    <property type="evidence" value="ECO:0007669"/>
    <property type="project" value="UniProtKB-SubCell"/>
</dbReference>
<feature type="repeat" description="Solcar" evidence="9">
    <location>
        <begin position="114"/>
        <end position="208"/>
    </location>
</feature>
<evidence type="ECO:0000313" key="11">
    <source>
        <dbReference type="EMBL" id="CAG9762861.1"/>
    </source>
</evidence>
<evidence type="ECO:0000256" key="9">
    <source>
        <dbReference type="PROSITE-ProRule" id="PRU00282"/>
    </source>
</evidence>
<evidence type="ECO:0000256" key="2">
    <source>
        <dbReference type="ARBA" id="ARBA00006375"/>
    </source>
</evidence>
<feature type="repeat" description="Solcar" evidence="9">
    <location>
        <begin position="219"/>
        <end position="302"/>
    </location>
</feature>
<evidence type="ECO:0000313" key="12">
    <source>
        <dbReference type="Proteomes" id="UP001152799"/>
    </source>
</evidence>
<dbReference type="GO" id="GO:0000064">
    <property type="term" value="F:L-ornithine transmembrane transporter activity"/>
    <property type="evidence" value="ECO:0007669"/>
    <property type="project" value="TreeGrafter"/>
</dbReference>
<dbReference type="InterPro" id="IPR050567">
    <property type="entry name" value="Mitochondrial_Carrier"/>
</dbReference>
<evidence type="ECO:0000256" key="8">
    <source>
        <dbReference type="ARBA" id="ARBA00023136"/>
    </source>
</evidence>
<evidence type="ECO:0000256" key="4">
    <source>
        <dbReference type="ARBA" id="ARBA00022692"/>
    </source>
</evidence>
<keyword evidence="12" id="KW-1185">Reference proteome</keyword>
<keyword evidence="7" id="KW-0496">Mitochondrion</keyword>
<evidence type="ECO:0000256" key="3">
    <source>
        <dbReference type="ARBA" id="ARBA00022448"/>
    </source>
</evidence>